<dbReference type="Pfam" id="PF13489">
    <property type="entry name" value="Methyltransf_23"/>
    <property type="match status" value="1"/>
</dbReference>
<keyword evidence="3" id="KW-0949">S-adenosyl-L-methionine</keyword>
<dbReference type="Proteomes" id="UP000281594">
    <property type="component" value="Unassembled WGS sequence"/>
</dbReference>
<dbReference type="PANTHER" id="PTHR43464:SF19">
    <property type="entry name" value="UBIQUINONE BIOSYNTHESIS O-METHYLTRANSFERASE, MITOCHONDRIAL"/>
    <property type="match status" value="1"/>
</dbReference>
<dbReference type="CDD" id="cd02440">
    <property type="entry name" value="AdoMet_MTases"/>
    <property type="match status" value="1"/>
</dbReference>
<keyword evidence="1" id="KW-0489">Methyltransferase</keyword>
<sequence>MPIAYTQWAATYELFEGETARETWRQGIAADLAKLADGPGRVLDLGAGTGVGTRVLGELLPRLEVTSLDRSPEMLDWGKVPKDRQIVGDMADFRADEGYTGGAFDFVVSGFDALNYLPSEALAGCLAGVADALRPGGHMVFDYSTRKVLSTDWAALEYSQEKDGHTLHRRHVWERAYDRSRTVLTLSRGGEVLWRETHIQYAVDPFTLEEVARAHGLHTVAVRNIEGDAYSPSHTTHVYVLRRK</sequence>
<evidence type="ECO:0000313" key="4">
    <source>
        <dbReference type="EMBL" id="RLV77409.1"/>
    </source>
</evidence>
<dbReference type="GO" id="GO:0032259">
    <property type="term" value="P:methylation"/>
    <property type="evidence" value="ECO:0007669"/>
    <property type="project" value="UniProtKB-KW"/>
</dbReference>
<name>A0A0A0NQU4_STRRN</name>
<keyword evidence="2" id="KW-0808">Transferase</keyword>
<dbReference type="RefSeq" id="WP_020872881.1">
    <property type="nucleotide sequence ID" value="NC_022785.1"/>
</dbReference>
<dbReference type="STRING" id="1343740.M271_40090"/>
<dbReference type="HOGENOM" id="CLU_1137546_0_0_11"/>
<comment type="caution">
    <text evidence="4">The sequence shown here is derived from an EMBL/GenBank/DDBJ whole genome shotgun (WGS) entry which is preliminary data.</text>
</comment>
<dbReference type="KEGG" id="src:M271_40090"/>
<protein>
    <submittedName>
        <fullName evidence="4">Uncharacterized protein</fullName>
    </submittedName>
</protein>
<dbReference type="PANTHER" id="PTHR43464">
    <property type="entry name" value="METHYLTRANSFERASE"/>
    <property type="match status" value="1"/>
</dbReference>
<dbReference type="EMBL" id="QYCY01000001">
    <property type="protein sequence ID" value="RLV77409.1"/>
    <property type="molecule type" value="Genomic_DNA"/>
</dbReference>
<evidence type="ECO:0000313" key="5">
    <source>
        <dbReference type="Proteomes" id="UP000281594"/>
    </source>
</evidence>
<evidence type="ECO:0000256" key="3">
    <source>
        <dbReference type="ARBA" id="ARBA00022691"/>
    </source>
</evidence>
<dbReference type="InterPro" id="IPR029063">
    <property type="entry name" value="SAM-dependent_MTases_sf"/>
</dbReference>
<dbReference type="Gene3D" id="3.40.50.150">
    <property type="entry name" value="Vaccinia Virus protein VP39"/>
    <property type="match status" value="1"/>
</dbReference>
<dbReference type="SUPFAM" id="SSF53335">
    <property type="entry name" value="S-adenosyl-L-methionine-dependent methyltransferases"/>
    <property type="match status" value="1"/>
</dbReference>
<proteinExistence type="predicted"/>
<dbReference type="AlphaFoldDB" id="A0A0A0NQU4"/>
<organism evidence="4 5">
    <name type="scientific">Streptomyces rapamycinicus (strain ATCC 29253 / DSM 41530 / NRRL 5491 / AYB-994)</name>
    <name type="common">Streptomyces hygroscopicus (strain ATCC 29253)</name>
    <dbReference type="NCBI Taxonomy" id="1343740"/>
    <lineage>
        <taxon>Bacteria</taxon>
        <taxon>Bacillati</taxon>
        <taxon>Actinomycetota</taxon>
        <taxon>Actinomycetes</taxon>
        <taxon>Kitasatosporales</taxon>
        <taxon>Streptomycetaceae</taxon>
        <taxon>Streptomyces</taxon>
        <taxon>Streptomyces violaceusniger group</taxon>
    </lineage>
</organism>
<evidence type="ECO:0000256" key="1">
    <source>
        <dbReference type="ARBA" id="ARBA00022603"/>
    </source>
</evidence>
<evidence type="ECO:0000256" key="2">
    <source>
        <dbReference type="ARBA" id="ARBA00022679"/>
    </source>
</evidence>
<accession>A0A0A0NQU4</accession>
<gene>
    <name evidence="4" type="ORF">D3C57_103530</name>
</gene>
<dbReference type="eggNOG" id="COG2226">
    <property type="taxonomic scope" value="Bacteria"/>
</dbReference>
<dbReference type="GO" id="GO:0008168">
    <property type="term" value="F:methyltransferase activity"/>
    <property type="evidence" value="ECO:0007669"/>
    <property type="project" value="UniProtKB-KW"/>
</dbReference>
<reference evidence="4 5" key="1">
    <citation type="journal article" date="2018" name="J. Biol. Chem.">
        <title>Discovery of the actinoplanic acid pathway in Streptomyces rapamycinicus reveals a genetically conserved synergism with rapamycin.</title>
        <authorList>
            <person name="Mrak P."/>
            <person name="Krastel P."/>
            <person name="Pivk Lukancic P."/>
            <person name="Tao J."/>
            <person name="Pistorius D."/>
            <person name="Moore C.M."/>
        </authorList>
    </citation>
    <scope>NUCLEOTIDE SEQUENCE [LARGE SCALE GENOMIC DNA]</scope>
    <source>
        <strain evidence="4 5">NRRL 5491</strain>
    </source>
</reference>